<evidence type="ECO:0000256" key="2">
    <source>
        <dbReference type="ARBA" id="ARBA00005658"/>
    </source>
</evidence>
<keyword evidence="4" id="KW-1003">Cell membrane</keyword>
<gene>
    <name evidence="10" type="ORF">EV191_104109</name>
</gene>
<dbReference type="PANTHER" id="PTHR30047">
    <property type="entry name" value="HIGH-AFFINITY CHOLINE TRANSPORT PROTEIN-RELATED"/>
    <property type="match status" value="1"/>
</dbReference>
<keyword evidence="11" id="KW-1185">Reference proteome</keyword>
<feature type="transmembrane region" description="Helical" evidence="9">
    <location>
        <begin position="75"/>
        <end position="95"/>
    </location>
</feature>
<comment type="similarity">
    <text evidence="2">Belongs to the BCCT transporter (TC 2.A.15) family.</text>
</comment>
<feature type="transmembrane region" description="Helical" evidence="9">
    <location>
        <begin position="470"/>
        <end position="489"/>
    </location>
</feature>
<feature type="transmembrane region" description="Helical" evidence="9">
    <location>
        <begin position="36"/>
        <end position="55"/>
    </location>
</feature>
<evidence type="ECO:0000256" key="6">
    <source>
        <dbReference type="ARBA" id="ARBA00022989"/>
    </source>
</evidence>
<feature type="region of interest" description="Disordered" evidence="8">
    <location>
        <begin position="1"/>
        <end position="26"/>
    </location>
</feature>
<feature type="transmembrane region" description="Helical" evidence="9">
    <location>
        <begin position="291"/>
        <end position="310"/>
    </location>
</feature>
<dbReference type="InterPro" id="IPR000060">
    <property type="entry name" value="BCCT_transptr"/>
</dbReference>
<reference evidence="10 11" key="1">
    <citation type="submission" date="2019-03" db="EMBL/GenBank/DDBJ databases">
        <title>Genomic Encyclopedia of Type Strains, Phase IV (KMG-IV): sequencing the most valuable type-strain genomes for metagenomic binning, comparative biology and taxonomic classification.</title>
        <authorList>
            <person name="Goeker M."/>
        </authorList>
    </citation>
    <scope>NUCLEOTIDE SEQUENCE [LARGE SCALE GENOMIC DNA]</scope>
    <source>
        <strain evidence="10 11">DSM 45765</strain>
    </source>
</reference>
<evidence type="ECO:0000256" key="9">
    <source>
        <dbReference type="SAM" id="Phobius"/>
    </source>
</evidence>
<organism evidence="10 11">
    <name type="scientific">Tamaricihabitans halophyticus</name>
    <dbReference type="NCBI Taxonomy" id="1262583"/>
    <lineage>
        <taxon>Bacteria</taxon>
        <taxon>Bacillati</taxon>
        <taxon>Actinomycetota</taxon>
        <taxon>Actinomycetes</taxon>
        <taxon>Pseudonocardiales</taxon>
        <taxon>Pseudonocardiaceae</taxon>
        <taxon>Tamaricihabitans</taxon>
    </lineage>
</organism>
<keyword evidence="7 9" id="KW-0472">Membrane</keyword>
<evidence type="ECO:0000256" key="3">
    <source>
        <dbReference type="ARBA" id="ARBA00022448"/>
    </source>
</evidence>
<keyword evidence="5 9" id="KW-0812">Transmembrane</keyword>
<accession>A0A4R2QU87</accession>
<evidence type="ECO:0000313" key="11">
    <source>
        <dbReference type="Proteomes" id="UP000294911"/>
    </source>
</evidence>
<feature type="transmembrane region" description="Helical" evidence="9">
    <location>
        <begin position="429"/>
        <end position="449"/>
    </location>
</feature>
<evidence type="ECO:0000256" key="7">
    <source>
        <dbReference type="ARBA" id="ARBA00023136"/>
    </source>
</evidence>
<feature type="transmembrane region" description="Helical" evidence="9">
    <location>
        <begin position="217"/>
        <end position="238"/>
    </location>
</feature>
<evidence type="ECO:0000256" key="5">
    <source>
        <dbReference type="ARBA" id="ARBA00022692"/>
    </source>
</evidence>
<feature type="transmembrane region" description="Helical" evidence="9">
    <location>
        <begin position="348"/>
        <end position="366"/>
    </location>
</feature>
<dbReference type="GO" id="GO:0005886">
    <property type="term" value="C:plasma membrane"/>
    <property type="evidence" value="ECO:0007669"/>
    <property type="project" value="UniProtKB-SubCell"/>
</dbReference>
<dbReference type="AlphaFoldDB" id="A0A4R2QU87"/>
<dbReference type="Pfam" id="PF02028">
    <property type="entry name" value="BCCT"/>
    <property type="match status" value="1"/>
</dbReference>
<evidence type="ECO:0000256" key="1">
    <source>
        <dbReference type="ARBA" id="ARBA00004651"/>
    </source>
</evidence>
<keyword evidence="6 9" id="KW-1133">Transmembrane helix</keyword>
<proteinExistence type="inferred from homology"/>
<dbReference type="InterPro" id="IPR018093">
    <property type="entry name" value="BCCT_CS"/>
</dbReference>
<dbReference type="Proteomes" id="UP000294911">
    <property type="component" value="Unassembled WGS sequence"/>
</dbReference>
<feature type="transmembrane region" description="Helical" evidence="9">
    <location>
        <begin position="378"/>
        <end position="401"/>
    </location>
</feature>
<comment type="subcellular location">
    <subcellularLocation>
        <location evidence="1">Cell membrane</location>
        <topology evidence="1">Multi-pass membrane protein</topology>
    </subcellularLocation>
</comment>
<dbReference type="PANTHER" id="PTHR30047:SF7">
    <property type="entry name" value="HIGH-AFFINITY CHOLINE TRANSPORT PROTEIN"/>
    <property type="match status" value="1"/>
</dbReference>
<feature type="transmembrane region" description="Helical" evidence="9">
    <location>
        <begin position="171"/>
        <end position="189"/>
    </location>
</feature>
<evidence type="ECO:0000256" key="8">
    <source>
        <dbReference type="SAM" id="MobiDB-lite"/>
    </source>
</evidence>
<evidence type="ECO:0000256" key="4">
    <source>
        <dbReference type="ARBA" id="ARBA00022475"/>
    </source>
</evidence>
<feature type="transmembrane region" description="Helical" evidence="9">
    <location>
        <begin position="258"/>
        <end position="279"/>
    </location>
</feature>
<dbReference type="GO" id="GO:0022857">
    <property type="term" value="F:transmembrane transporter activity"/>
    <property type="evidence" value="ECO:0007669"/>
    <property type="project" value="InterPro"/>
</dbReference>
<protein>
    <submittedName>
        <fullName evidence="10">Choline/carnitine/betaine transport</fullName>
    </submittedName>
</protein>
<dbReference type="EMBL" id="SLXQ01000004">
    <property type="protein sequence ID" value="TCP53542.1"/>
    <property type="molecule type" value="Genomic_DNA"/>
</dbReference>
<feature type="transmembrane region" description="Helical" evidence="9">
    <location>
        <begin position="501"/>
        <end position="521"/>
    </location>
</feature>
<keyword evidence="3" id="KW-0813">Transport</keyword>
<dbReference type="PROSITE" id="PS01303">
    <property type="entry name" value="BCCT"/>
    <property type="match status" value="1"/>
</dbReference>
<evidence type="ECO:0000313" key="10">
    <source>
        <dbReference type="EMBL" id="TCP53542.1"/>
    </source>
</evidence>
<comment type="caution">
    <text evidence="10">The sequence shown here is derived from an EMBL/GenBank/DDBJ whole genome shotgun (WGS) entry which is preliminary data.</text>
</comment>
<sequence length="596" mass="63838">MSTQNQIDEDGADSDNHALTGTGHAGEAESKARTDWIVYGVTAAVALAFVTWGFVSTDTLSTAAQGALDWLMANLGWTFVLASTGFVVFSLWLAFSRFGKIPLGKDDEKPEFRTVSWIAMMFSAGMGIGLMFFGMAEPLTHFMDPPPGVTQAQTEDAIESAMATSLFHWTLHPWAIYAVLGLAIAYGCFRRGRKQLISSAFAPLIGKRRSEGPIGKFIDILALFATLFGSAASLGIGALQIQTGMKEAGWISSLGTTVLVLIIVVLTICFIVSAVSGVARGIQWLSNINMVLAALLAFFLFIVGPTVFVLKLLPTSIGSYIRDFGEMASWSGATGGAAMNEFLSGWTIFYWAWWISWTPFVGMFLARISRGRTIRQFVAGVILVPSLVSLVWFAIFGGTAITEQRNGGNPFGTGAEEEITFNVLQELPWTGITSVIVMVLVAIFFVSGADAASIVMGTLSQRGSIEPKRWIVIFWGAATGAVAAIMLVIGGDKALTGIQNLTFIGALPFTIVLVLLCFSLTKDLRADPMMQRDIKGAEVLETAVLQGVNQHHGDFQLEIKPTEPDSSEDESSAGRHASGTTSGSTDGKVGTPETLT</sequence>
<name>A0A4R2QU87_9PSEU</name>
<feature type="region of interest" description="Disordered" evidence="8">
    <location>
        <begin position="558"/>
        <end position="596"/>
    </location>
</feature>
<feature type="transmembrane region" description="Helical" evidence="9">
    <location>
        <begin position="115"/>
        <end position="136"/>
    </location>
</feature>
<dbReference type="NCBIfam" id="TIGR00842">
    <property type="entry name" value="bcct"/>
    <property type="match status" value="1"/>
</dbReference>
<dbReference type="OrthoDB" id="9775735at2"/>
<dbReference type="RefSeq" id="WP_132877265.1">
    <property type="nucleotide sequence ID" value="NZ_SLXQ01000004.1"/>
</dbReference>